<proteinExistence type="inferred from homology"/>
<dbReference type="PANTHER" id="PTHR47461:SF3">
    <property type="entry name" value="PHYTOLONGIN PHYL2.2"/>
    <property type="match status" value="1"/>
</dbReference>
<dbReference type="InterPro" id="IPR010908">
    <property type="entry name" value="Longin_dom"/>
</dbReference>
<reference evidence="8" key="2">
    <citation type="journal article" date="2020" name="Plant J.">
        <title>Transposons played a major role in the diversification between the closely related almond and peach genomes: results from the almond genome sequence.</title>
        <authorList>
            <person name="Alioto T."/>
            <person name="Alexiou K.G."/>
            <person name="Bardil A."/>
            <person name="Barteri F."/>
            <person name="Castanera R."/>
            <person name="Cruz F."/>
            <person name="Dhingra A."/>
            <person name="Duval H."/>
            <person name="Fernandez I Marti A."/>
            <person name="Frias L."/>
            <person name="Galan B."/>
            <person name="Garcia J.L."/>
            <person name="Howad W."/>
            <person name="Gomez-Garrido J."/>
            <person name="Gut M."/>
            <person name="Julca I."/>
            <person name="Morata J."/>
            <person name="Puigdomenech P."/>
            <person name="Ribeca P."/>
            <person name="Rubio Cabetas M.J."/>
            <person name="Vlasova A."/>
            <person name="Wirthensohn M."/>
            <person name="Garcia-Mas J."/>
            <person name="Gabaldon T."/>
            <person name="Casacuberta J.M."/>
            <person name="Arus P."/>
        </authorList>
    </citation>
    <scope>NUCLEOTIDE SEQUENCE [LARGE SCALE GENOMIC DNA]</scope>
    <source>
        <strain evidence="8">cv. Texas</strain>
    </source>
</reference>
<feature type="domain" description="Longin" evidence="5">
    <location>
        <begin position="49"/>
        <end position="118"/>
    </location>
</feature>
<comment type="similarity">
    <text evidence="2">Belongs to the synaptobrevin family.</text>
</comment>
<dbReference type="SMART" id="SM01270">
    <property type="entry name" value="Longin"/>
    <property type="match status" value="1"/>
</dbReference>
<keyword evidence="9" id="KW-1185">Reference proteome</keyword>
<dbReference type="InterPro" id="IPR011012">
    <property type="entry name" value="Longin-like_dom_sf"/>
</dbReference>
<dbReference type="GO" id="GO:0016020">
    <property type="term" value="C:membrane"/>
    <property type="evidence" value="ECO:0007669"/>
    <property type="project" value="UniProtKB-SubCell"/>
</dbReference>
<protein>
    <submittedName>
        <fullName evidence="7">PREDICTED: phytolongin</fullName>
    </submittedName>
</protein>
<dbReference type="Gene3D" id="3.30.450.50">
    <property type="entry name" value="Longin domain"/>
    <property type="match status" value="1"/>
</dbReference>
<dbReference type="Proteomes" id="UP000327085">
    <property type="component" value="Chromosome 2"/>
</dbReference>
<accession>A0A5E4E964</accession>
<sequence>MISNPNLIYYACIAHKTTIIGEFSKEPGLGALAQQCIEITPPHHSMYTHTVRKRTYTFLIHDPFVYFAIFDDDLDQSEALSFLNRLKCDFEEANGSGSILVRDNYASHCFQAQFDSIIRKIMASDLELPNSPPASRNLSLSSSKGKKLVLTPLLGKKTSEGLKKKKRLSGELNGDVGKDVTTMEKKVDVCDDVNGGFRDFSLQTQKNGPLLSGDRQKAKQVWRKHVWVVLILDLFVCAILFGIWLWVCRGFKCIDS</sequence>
<evidence type="ECO:0000256" key="3">
    <source>
        <dbReference type="ARBA" id="ARBA00023136"/>
    </source>
</evidence>
<feature type="transmembrane region" description="Helical" evidence="4">
    <location>
        <begin position="225"/>
        <end position="247"/>
    </location>
</feature>
<evidence type="ECO:0000256" key="4">
    <source>
        <dbReference type="SAM" id="Phobius"/>
    </source>
</evidence>
<evidence type="ECO:0000259" key="5">
    <source>
        <dbReference type="PROSITE" id="PS50859"/>
    </source>
</evidence>
<organism evidence="7 8">
    <name type="scientific">Prunus dulcis</name>
    <name type="common">Almond</name>
    <name type="synonym">Amygdalus dulcis</name>
    <dbReference type="NCBI Taxonomy" id="3755"/>
    <lineage>
        <taxon>Eukaryota</taxon>
        <taxon>Viridiplantae</taxon>
        <taxon>Streptophyta</taxon>
        <taxon>Embryophyta</taxon>
        <taxon>Tracheophyta</taxon>
        <taxon>Spermatophyta</taxon>
        <taxon>Magnoliopsida</taxon>
        <taxon>eudicotyledons</taxon>
        <taxon>Gunneridae</taxon>
        <taxon>Pentapetalae</taxon>
        <taxon>rosids</taxon>
        <taxon>fabids</taxon>
        <taxon>Rosales</taxon>
        <taxon>Rosaceae</taxon>
        <taxon>Amygdaloideae</taxon>
        <taxon>Amygdaleae</taxon>
        <taxon>Prunus</taxon>
    </lineage>
</organism>
<dbReference type="OMA" id="QKAKQVW"/>
<dbReference type="InParanoid" id="A0A5E4E964"/>
<gene>
    <name evidence="7" type="ORF">ALMOND_2B014732</name>
    <name evidence="6" type="ORF">L3X38_015065</name>
</gene>
<dbReference type="PANTHER" id="PTHR47461">
    <property type="entry name" value="PHYTOLONGIN PHYL1.2"/>
    <property type="match status" value="1"/>
</dbReference>
<evidence type="ECO:0000313" key="9">
    <source>
        <dbReference type="Proteomes" id="UP001054821"/>
    </source>
</evidence>
<dbReference type="Gramene" id="VVA11271">
    <property type="protein sequence ID" value="VVA11271"/>
    <property type="gene ID" value="Prudul26B014732"/>
</dbReference>
<keyword evidence="4" id="KW-1133">Transmembrane helix</keyword>
<evidence type="ECO:0000313" key="6">
    <source>
        <dbReference type="EMBL" id="KAI5347186.1"/>
    </source>
</evidence>
<evidence type="ECO:0000256" key="1">
    <source>
        <dbReference type="ARBA" id="ARBA00004370"/>
    </source>
</evidence>
<comment type="subcellular location">
    <subcellularLocation>
        <location evidence="1">Membrane</location>
    </subcellularLocation>
</comment>
<dbReference type="PROSITE" id="PS50859">
    <property type="entry name" value="LONGIN"/>
    <property type="match status" value="1"/>
</dbReference>
<dbReference type="InterPro" id="IPR044783">
    <property type="entry name" value="PHYL"/>
</dbReference>
<reference evidence="7" key="1">
    <citation type="submission" date="2019-07" db="EMBL/GenBank/DDBJ databases">
        <authorList>
            <person name="Alioto T."/>
            <person name="Alioto T."/>
            <person name="Gomez Garrido J."/>
        </authorList>
    </citation>
    <scope>NUCLEOTIDE SEQUENCE</scope>
</reference>
<keyword evidence="4" id="KW-0812">Transmembrane</keyword>
<dbReference type="CDD" id="cd14824">
    <property type="entry name" value="Longin"/>
    <property type="match status" value="1"/>
</dbReference>
<dbReference type="SUPFAM" id="SSF64356">
    <property type="entry name" value="SNARE-like"/>
    <property type="match status" value="1"/>
</dbReference>
<keyword evidence="3 4" id="KW-0472">Membrane</keyword>
<reference evidence="6 9" key="3">
    <citation type="journal article" date="2022" name="G3 (Bethesda)">
        <title>Whole-genome sequence and methylome profiling of the almond [Prunus dulcis (Mill.) D.A. Webb] cultivar 'Nonpareil'.</title>
        <authorList>
            <person name="D'Amico-Willman K.M."/>
            <person name="Ouma W.Z."/>
            <person name="Meulia T."/>
            <person name="Sideli G.M."/>
            <person name="Gradziel T.M."/>
            <person name="Fresnedo-Ramirez J."/>
        </authorList>
    </citation>
    <scope>NUCLEOTIDE SEQUENCE [LARGE SCALE GENOMIC DNA]</scope>
    <source>
        <strain evidence="6">Clone GOH B32 T37-40</strain>
    </source>
</reference>
<evidence type="ECO:0000313" key="7">
    <source>
        <dbReference type="EMBL" id="VVA11271.1"/>
    </source>
</evidence>
<name>A0A5E4E964_PRUDU</name>
<dbReference type="AlphaFoldDB" id="A0A5E4E964"/>
<evidence type="ECO:0000256" key="2">
    <source>
        <dbReference type="ARBA" id="ARBA00008025"/>
    </source>
</evidence>
<dbReference type="EMBL" id="JAJFAZ020000002">
    <property type="protein sequence ID" value="KAI5347186.1"/>
    <property type="molecule type" value="Genomic_DNA"/>
</dbReference>
<dbReference type="Proteomes" id="UP001054821">
    <property type="component" value="Chromosome 2"/>
</dbReference>
<dbReference type="EMBL" id="CABIKO010000003">
    <property type="protein sequence ID" value="VVA11271.1"/>
    <property type="molecule type" value="Genomic_DNA"/>
</dbReference>
<evidence type="ECO:0000313" key="8">
    <source>
        <dbReference type="Proteomes" id="UP000327085"/>
    </source>
</evidence>